<dbReference type="Pfam" id="PF01814">
    <property type="entry name" value="Hemerythrin"/>
    <property type="match status" value="1"/>
</dbReference>
<dbReference type="Gene3D" id="1.20.120.520">
    <property type="entry name" value="nmb1532 protein domain like"/>
    <property type="match status" value="1"/>
</dbReference>
<proteinExistence type="predicted"/>
<evidence type="ECO:0000256" key="2">
    <source>
        <dbReference type="ARBA" id="ARBA00022490"/>
    </source>
</evidence>
<dbReference type="InterPro" id="IPR019903">
    <property type="entry name" value="RIC_family"/>
</dbReference>
<evidence type="ECO:0000313" key="7">
    <source>
        <dbReference type="EMBL" id="MVT09560.1"/>
    </source>
</evidence>
<dbReference type="CDD" id="cd12108">
    <property type="entry name" value="Hr-like"/>
    <property type="match status" value="1"/>
</dbReference>
<evidence type="ECO:0000259" key="5">
    <source>
        <dbReference type="Pfam" id="PF01814"/>
    </source>
</evidence>
<dbReference type="PANTHER" id="PTHR36438:SF1">
    <property type="entry name" value="IRON-SULFUR CLUSTER REPAIR PROTEIN YTFE"/>
    <property type="match status" value="1"/>
</dbReference>
<dbReference type="RefSeq" id="WP_157307008.1">
    <property type="nucleotide sequence ID" value="NZ_WRXN01000006.1"/>
</dbReference>
<dbReference type="Proteomes" id="UP000461730">
    <property type="component" value="Unassembled WGS sequence"/>
</dbReference>
<dbReference type="GO" id="GO:0005737">
    <property type="term" value="C:cytoplasm"/>
    <property type="evidence" value="ECO:0007669"/>
    <property type="project" value="UniProtKB-SubCell"/>
</dbReference>
<keyword evidence="4" id="KW-0408">Iron</keyword>
<name>A0A7K1U5D5_9BACT</name>
<comment type="caution">
    <text evidence="7">The sequence shown here is derived from an EMBL/GenBank/DDBJ whole genome shotgun (WGS) entry which is preliminary data.</text>
</comment>
<keyword evidence="3" id="KW-0479">Metal-binding</keyword>
<accession>A0A7K1U5D5</accession>
<dbReference type="PANTHER" id="PTHR36438">
    <property type="entry name" value="IRON-SULFUR CLUSTER REPAIR PROTEIN YTFE"/>
    <property type="match status" value="1"/>
</dbReference>
<dbReference type="Pfam" id="PF04405">
    <property type="entry name" value="ScdA_N"/>
    <property type="match status" value="1"/>
</dbReference>
<evidence type="ECO:0000256" key="4">
    <source>
        <dbReference type="ARBA" id="ARBA00023004"/>
    </source>
</evidence>
<dbReference type="AlphaFoldDB" id="A0A7K1U5D5"/>
<evidence type="ECO:0000313" key="8">
    <source>
        <dbReference type="Proteomes" id="UP000461730"/>
    </source>
</evidence>
<sequence>MINGTTLDVTLIEPRLKHPTIFKYFDNLSYGEHFTIHNDHDPRPLYYQLLGERGNTFTWEYVQNGPEEWKVKITSYKEDTVGEIAASDLRKADVFKAMGIDFCCGGGKTVKQVCAEQGIPEDKLRAALEESNYTSTSPSRDYNKWEPAFLADYIIHTHHSYVKEQSPQLRELAATVAARHQEQHPELKELYSLLDQLLTELADHLKKEEEILFPMIRQNLAEAEIIRKLEGEHETAGQLLKQIRQVTNNYTPPPSACNSYCYLFKKVEEFEEDLHLHIHLENNILFKKCKLM</sequence>
<keyword evidence="2" id="KW-0963">Cytoplasm</keyword>
<dbReference type="InterPro" id="IPR012312">
    <property type="entry name" value="Hemerythrin-like"/>
</dbReference>
<evidence type="ECO:0000256" key="1">
    <source>
        <dbReference type="ARBA" id="ARBA00004496"/>
    </source>
</evidence>
<organism evidence="7 8">
    <name type="scientific">Chitinophaga tropicalis</name>
    <dbReference type="NCBI Taxonomy" id="2683588"/>
    <lineage>
        <taxon>Bacteria</taxon>
        <taxon>Pseudomonadati</taxon>
        <taxon>Bacteroidota</taxon>
        <taxon>Chitinophagia</taxon>
        <taxon>Chitinophagales</taxon>
        <taxon>Chitinophagaceae</taxon>
        <taxon>Chitinophaga</taxon>
    </lineage>
</organism>
<evidence type="ECO:0000259" key="6">
    <source>
        <dbReference type="Pfam" id="PF10006"/>
    </source>
</evidence>
<keyword evidence="8" id="KW-1185">Reference proteome</keyword>
<evidence type="ECO:0000256" key="3">
    <source>
        <dbReference type="ARBA" id="ARBA00022723"/>
    </source>
</evidence>
<protein>
    <submittedName>
        <fullName evidence="7">Iron-sulfur cluster repair di-iron protein</fullName>
    </submittedName>
</protein>
<feature type="domain" description="Hemerythrin-like" evidence="5">
    <location>
        <begin position="153"/>
        <end position="288"/>
    </location>
</feature>
<dbReference type="GO" id="GO:0046872">
    <property type="term" value="F:metal ion binding"/>
    <property type="evidence" value="ECO:0007669"/>
    <property type="project" value="UniProtKB-KW"/>
</dbReference>
<gene>
    <name evidence="7" type="primary">ric</name>
    <name evidence="7" type="ORF">GO493_14925</name>
</gene>
<dbReference type="Pfam" id="PF10006">
    <property type="entry name" value="DUF2249"/>
    <property type="match status" value="1"/>
</dbReference>
<reference evidence="7 8" key="1">
    <citation type="submission" date="2019-12" db="EMBL/GenBank/DDBJ databases">
        <title>Chitinophaga sp. strain ysch24 (GDMCC 1.1355), whole genome shotgun sequence.</title>
        <authorList>
            <person name="Zhang X."/>
        </authorList>
    </citation>
    <scope>NUCLEOTIDE SEQUENCE [LARGE SCALE GENOMIC DNA]</scope>
    <source>
        <strain evidence="8">ysch24</strain>
    </source>
</reference>
<dbReference type="EMBL" id="WRXN01000006">
    <property type="protein sequence ID" value="MVT09560.1"/>
    <property type="molecule type" value="Genomic_DNA"/>
</dbReference>
<dbReference type="NCBIfam" id="TIGR03652">
    <property type="entry name" value="FeS_repair_RIC"/>
    <property type="match status" value="1"/>
</dbReference>
<dbReference type="InterPro" id="IPR018720">
    <property type="entry name" value="DUF2249"/>
</dbReference>
<comment type="subcellular location">
    <subcellularLocation>
        <location evidence="1">Cytoplasm</location>
    </subcellularLocation>
</comment>
<feature type="domain" description="DUF2249" evidence="6">
    <location>
        <begin position="6"/>
        <end position="74"/>
    </location>
</feature>